<dbReference type="Pfam" id="PF14381">
    <property type="entry name" value="EDR1_CTR1_ARMC3_pept"/>
    <property type="match status" value="1"/>
</dbReference>
<dbReference type="Gene3D" id="3.80.10.10">
    <property type="entry name" value="Ribonuclease Inhibitor"/>
    <property type="match status" value="1"/>
</dbReference>
<dbReference type="PANTHER" id="PTHR24359:SF1">
    <property type="entry name" value="INHIBITOR OF NUCLEAR FACTOR KAPPA-B KINASE EPSILON SUBUNIT HOMOLOG 1-RELATED"/>
    <property type="match status" value="1"/>
</dbReference>
<evidence type="ECO:0000313" key="9">
    <source>
        <dbReference type="EMBL" id="KAJ6988540.1"/>
    </source>
</evidence>
<proteinExistence type="predicted"/>
<dbReference type="GO" id="GO:0004674">
    <property type="term" value="F:protein serine/threonine kinase activity"/>
    <property type="evidence" value="ECO:0007669"/>
    <property type="project" value="TreeGrafter"/>
</dbReference>
<dbReference type="FunFam" id="1.10.510.10:FF:000988">
    <property type="entry name" value="Leucine-rich repeat protein kinase family protein"/>
    <property type="match status" value="1"/>
</dbReference>
<dbReference type="PRINTS" id="PR00019">
    <property type="entry name" value="LEURICHRPT"/>
</dbReference>
<gene>
    <name evidence="9" type="ORF">NC653_021455</name>
</gene>
<dbReference type="InterPro" id="IPR011009">
    <property type="entry name" value="Kinase-like_dom_sf"/>
</dbReference>
<dbReference type="InterPro" id="IPR000719">
    <property type="entry name" value="Prot_kinase_dom"/>
</dbReference>
<evidence type="ECO:0000313" key="10">
    <source>
        <dbReference type="Proteomes" id="UP001164929"/>
    </source>
</evidence>
<dbReference type="PANTHER" id="PTHR24359">
    <property type="entry name" value="SERINE/THREONINE-PROTEIN KINASE SBK1"/>
    <property type="match status" value="1"/>
</dbReference>
<evidence type="ECO:0000256" key="3">
    <source>
        <dbReference type="ARBA" id="ARBA00022692"/>
    </source>
</evidence>
<dbReference type="SMART" id="SM00364">
    <property type="entry name" value="LRR_BAC"/>
    <property type="match status" value="3"/>
</dbReference>
<feature type="compositionally biased region" description="Low complexity" evidence="7">
    <location>
        <begin position="479"/>
        <end position="488"/>
    </location>
</feature>
<sequence>MQPSNSTESNSKSTDNPENPKSPKSPSTEFNATATTVTATSDSSFEKNSENVDDEVVLDVIGKSLEFDLLEKADDSVEGLYLYKNAFTLVPKSVGGLKKLRTLKFFGNEVNLFPAEFGNLVGLECLQVKVSSPGLNGLSFNKLEGLKELELSRVPPRPSVLTILSEISGIKCLTKLSVCHFSVRYLPPEIGCLSNLEFLDLSFNKIKSLPNEITYLNALISLKVSNNKLVELPSSLSSLQLLESLDLSNNRLTSLGSIELTSMHNLQYLNLQYNKLLSCCQIPSWICCNLEGNGKDLSNDEFISSSVEMDVYETSFQEDDRKFSCNGSNHSMSSIVTGPSSNRSFASRRSSKRWKRRHYLQQKARQERLNNSRKWKGEGCAEALALKESESFKSNNLDVLTTEVHEGGTSEVVGVDDDNEKVELSVEAEGENLHTSVEDDKISSKNGFSVESCSCDLGSINKSEEEACCVQDEPLASTQDEAASQDESSSSEKSKITYKSKRHYDRDIDNPKPCKCRRPTEDSSILSRKYSEHSFCSIEDQLPDGFYDAGRDRPFMPLRRFEQILPLDSREVILLDREKDEQLDAVALSAQALVLRFKRLNGSTKERNKVAVDNLQIASLLSLFVSDHFGGSDRSGALERTRKAVSGSNYRKPFVCTCPTGNNESISSAGKQALETVEDIIFSDLCERSLRSIKARRGSIVIPLGSLQFGVCRHRALLMKVFLVMHLISIVPIECLCSLRYIFGYFDLIKLILLQYLCDRMDPPIPCELVRGYLDFMPHAWNVILRRRGDSLIRMVVDACHPHDIREETDPEYFCRYIPLSRTKVPLSTESVPGPGCSFPTISTSDKIEKVGSSTLIRCKFGSVEAAAKVRTLEACEASADEIRNFEYICLGEVRILGALQHSCIVEMYGHQLSSKWVPSEDGNPERRILQSVILMEYVDGGSLKNYLEEVSKSGEKHVPVEMALCIARDVACALAEIHSKDIIHRDIKSENILIDLDNKRADGMPVVKLCDFDRAVPRKSFLHTCCIAHRGIAPPDVCVGTPRWMAPEVLRTMDKCNTYGLEVDIWSYGCLLLELLTLQAPYAGLPESRIHELLQSGKRPPLSDELEALGSMDEHLVTHSGSNPEGPEAQSETLRFLVDLFCRCTKENPADRPTASDIYKLLLARTSIH</sequence>
<organism evidence="9 10">
    <name type="scientific">Populus alba x Populus x berolinensis</name>
    <dbReference type="NCBI Taxonomy" id="444605"/>
    <lineage>
        <taxon>Eukaryota</taxon>
        <taxon>Viridiplantae</taxon>
        <taxon>Streptophyta</taxon>
        <taxon>Embryophyta</taxon>
        <taxon>Tracheophyta</taxon>
        <taxon>Spermatophyta</taxon>
        <taxon>Magnoliopsida</taxon>
        <taxon>eudicotyledons</taxon>
        <taxon>Gunneridae</taxon>
        <taxon>Pentapetalae</taxon>
        <taxon>rosids</taxon>
        <taxon>fabids</taxon>
        <taxon>Malpighiales</taxon>
        <taxon>Salicaceae</taxon>
        <taxon>Saliceae</taxon>
        <taxon>Populus</taxon>
    </lineage>
</organism>
<accession>A0AAD6MNA5</accession>
<dbReference type="InterPro" id="IPR003591">
    <property type="entry name" value="Leu-rich_rpt_typical-subtyp"/>
</dbReference>
<dbReference type="InterPro" id="IPR055414">
    <property type="entry name" value="LRR_R13L4/SHOC2-like"/>
</dbReference>
<dbReference type="SMART" id="SM00369">
    <property type="entry name" value="LRR_TYP"/>
    <property type="match status" value="5"/>
</dbReference>
<dbReference type="Proteomes" id="UP001164929">
    <property type="component" value="Chromosome 8"/>
</dbReference>
<dbReference type="InterPro" id="IPR032675">
    <property type="entry name" value="LRR_dom_sf"/>
</dbReference>
<evidence type="ECO:0000256" key="6">
    <source>
        <dbReference type="ARBA" id="ARBA00023136"/>
    </source>
</evidence>
<dbReference type="SUPFAM" id="SSF52047">
    <property type="entry name" value="RNI-like"/>
    <property type="match status" value="1"/>
</dbReference>
<evidence type="ECO:0000256" key="7">
    <source>
        <dbReference type="SAM" id="MobiDB-lite"/>
    </source>
</evidence>
<dbReference type="Pfam" id="PF23598">
    <property type="entry name" value="LRR_14"/>
    <property type="match status" value="1"/>
</dbReference>
<name>A0AAD6MNA5_9ROSI</name>
<keyword evidence="4" id="KW-0677">Repeat</keyword>
<comment type="caution">
    <text evidence="9">The sequence shown here is derived from an EMBL/GenBank/DDBJ whole genome shotgun (WGS) entry which is preliminary data.</text>
</comment>
<dbReference type="GO" id="GO:0005524">
    <property type="term" value="F:ATP binding"/>
    <property type="evidence" value="ECO:0007669"/>
    <property type="project" value="InterPro"/>
</dbReference>
<dbReference type="FunFam" id="3.80.10.10:FF:001868">
    <property type="entry name" value="At1g04210"/>
    <property type="match status" value="1"/>
</dbReference>
<evidence type="ECO:0000256" key="1">
    <source>
        <dbReference type="ARBA" id="ARBA00004370"/>
    </source>
</evidence>
<feature type="compositionally biased region" description="Polar residues" evidence="7">
    <location>
        <begin position="1"/>
        <end position="19"/>
    </location>
</feature>
<keyword evidence="5" id="KW-1133">Transmembrane helix</keyword>
<keyword evidence="10" id="KW-1185">Reference proteome</keyword>
<dbReference type="SMART" id="SM00365">
    <property type="entry name" value="LRR_SD22"/>
    <property type="match status" value="3"/>
</dbReference>
<dbReference type="InterPro" id="IPR055164">
    <property type="entry name" value="EDR1/CTR1/ARMC3-like_pept-like"/>
</dbReference>
<feature type="region of interest" description="Disordered" evidence="7">
    <location>
        <begin position="477"/>
        <end position="516"/>
    </location>
</feature>
<keyword evidence="3" id="KW-0812">Transmembrane</keyword>
<evidence type="ECO:0000256" key="4">
    <source>
        <dbReference type="ARBA" id="ARBA00022737"/>
    </source>
</evidence>
<evidence type="ECO:0000256" key="5">
    <source>
        <dbReference type="ARBA" id="ARBA00022989"/>
    </source>
</evidence>
<dbReference type="GO" id="GO:0016020">
    <property type="term" value="C:membrane"/>
    <property type="evidence" value="ECO:0007669"/>
    <property type="project" value="UniProtKB-SubCell"/>
</dbReference>
<dbReference type="PROSITE" id="PS51450">
    <property type="entry name" value="LRR"/>
    <property type="match status" value="2"/>
</dbReference>
<dbReference type="AlphaFoldDB" id="A0AAD6MNA5"/>
<dbReference type="InterPro" id="IPR001611">
    <property type="entry name" value="Leu-rich_rpt"/>
</dbReference>
<reference evidence="9" key="1">
    <citation type="journal article" date="2023" name="Mol. Ecol. Resour.">
        <title>Chromosome-level genome assembly of a triploid poplar Populus alba 'Berolinensis'.</title>
        <authorList>
            <person name="Chen S."/>
            <person name="Yu Y."/>
            <person name="Wang X."/>
            <person name="Wang S."/>
            <person name="Zhang T."/>
            <person name="Zhou Y."/>
            <person name="He R."/>
            <person name="Meng N."/>
            <person name="Wang Y."/>
            <person name="Liu W."/>
            <person name="Liu Z."/>
            <person name="Liu J."/>
            <person name="Guo Q."/>
            <person name="Huang H."/>
            <person name="Sederoff R.R."/>
            <person name="Wang G."/>
            <person name="Qu G."/>
            <person name="Chen S."/>
        </authorList>
    </citation>
    <scope>NUCLEOTIDE SEQUENCE</scope>
    <source>
        <strain evidence="9">SC-2020</strain>
    </source>
</reference>
<comment type="subcellular location">
    <subcellularLocation>
        <location evidence="1">Membrane</location>
    </subcellularLocation>
</comment>
<dbReference type="Gene3D" id="1.10.510.10">
    <property type="entry name" value="Transferase(Phosphotransferase) domain 1"/>
    <property type="match status" value="1"/>
</dbReference>
<feature type="domain" description="Protein kinase" evidence="8">
    <location>
        <begin position="850"/>
        <end position="1170"/>
    </location>
</feature>
<evidence type="ECO:0000259" key="8">
    <source>
        <dbReference type="PROSITE" id="PS50011"/>
    </source>
</evidence>
<dbReference type="PROSITE" id="PS00108">
    <property type="entry name" value="PROTEIN_KINASE_ST"/>
    <property type="match status" value="1"/>
</dbReference>
<dbReference type="Pfam" id="PF00069">
    <property type="entry name" value="Pkinase"/>
    <property type="match status" value="1"/>
</dbReference>
<dbReference type="EMBL" id="JAQIZT010000008">
    <property type="protein sequence ID" value="KAJ6988540.1"/>
    <property type="molecule type" value="Genomic_DNA"/>
</dbReference>
<dbReference type="SMART" id="SM00220">
    <property type="entry name" value="S_TKc"/>
    <property type="match status" value="1"/>
</dbReference>
<feature type="compositionally biased region" description="Low complexity" evidence="7">
    <location>
        <begin position="22"/>
        <end position="40"/>
    </location>
</feature>
<protein>
    <recommendedName>
        <fullName evidence="8">Protein kinase domain-containing protein</fullName>
    </recommendedName>
</protein>
<keyword evidence="6" id="KW-0472">Membrane</keyword>
<keyword evidence="2" id="KW-0433">Leucine-rich repeat</keyword>
<evidence type="ECO:0000256" key="2">
    <source>
        <dbReference type="ARBA" id="ARBA00022614"/>
    </source>
</evidence>
<dbReference type="InterPro" id="IPR008271">
    <property type="entry name" value="Ser/Thr_kinase_AS"/>
</dbReference>
<dbReference type="PROSITE" id="PS50011">
    <property type="entry name" value="PROTEIN_KINASE_DOM"/>
    <property type="match status" value="1"/>
</dbReference>
<dbReference type="SUPFAM" id="SSF56112">
    <property type="entry name" value="Protein kinase-like (PK-like)"/>
    <property type="match status" value="1"/>
</dbReference>
<feature type="region of interest" description="Disordered" evidence="7">
    <location>
        <begin position="1"/>
        <end position="48"/>
    </location>
</feature>